<dbReference type="InterPro" id="IPR009056">
    <property type="entry name" value="Cyt_c-like_dom"/>
</dbReference>
<dbReference type="GO" id="GO:0020037">
    <property type="term" value="F:heme binding"/>
    <property type="evidence" value="ECO:0007669"/>
    <property type="project" value="InterPro"/>
</dbReference>
<dbReference type="RefSeq" id="WP_013553328.1">
    <property type="nucleotide sequence ID" value="NC_014935.1"/>
</dbReference>
<keyword evidence="2 6" id="KW-0349">Heme</keyword>
<feature type="chain" id="PRO_5003215333" evidence="7">
    <location>
        <begin position="26"/>
        <end position="385"/>
    </location>
</feature>
<dbReference type="AlphaFoldDB" id="E6WZX4"/>
<evidence type="ECO:0000256" key="2">
    <source>
        <dbReference type="ARBA" id="ARBA00022617"/>
    </source>
</evidence>
<keyword evidence="3 6" id="KW-0479">Metal-binding</keyword>
<keyword evidence="7" id="KW-0732">Signal</keyword>
<dbReference type="PRINTS" id="PR00607">
    <property type="entry name" value="CYTCHROMECIE"/>
</dbReference>
<feature type="signal peptide" evidence="7">
    <location>
        <begin position="1"/>
        <end position="25"/>
    </location>
</feature>
<feature type="domain" description="Cytochrome c" evidence="8">
    <location>
        <begin position="304"/>
        <end position="384"/>
    </location>
</feature>
<dbReference type="PANTHER" id="PTHR40942:SF4">
    <property type="entry name" value="CYTOCHROME C5"/>
    <property type="match status" value="1"/>
</dbReference>
<evidence type="ECO:0000256" key="4">
    <source>
        <dbReference type="ARBA" id="ARBA00022982"/>
    </source>
</evidence>
<dbReference type="Gene3D" id="1.10.760.10">
    <property type="entry name" value="Cytochrome c-like domain"/>
    <property type="match status" value="2"/>
</dbReference>
<dbReference type="KEGG" id="nsa:Nitsa_0362"/>
<evidence type="ECO:0000256" key="7">
    <source>
        <dbReference type="SAM" id="SignalP"/>
    </source>
</evidence>
<keyword evidence="5 6" id="KW-0408">Iron</keyword>
<evidence type="ECO:0000313" key="9">
    <source>
        <dbReference type="EMBL" id="ADV45632.1"/>
    </source>
</evidence>
<dbReference type="OrthoDB" id="9811281at2"/>
<dbReference type="InterPro" id="IPR002323">
    <property type="entry name" value="Cyt_CIE"/>
</dbReference>
<accession>E6WZX4</accession>
<dbReference type="STRING" id="749222.Nitsa_0362"/>
<evidence type="ECO:0000259" key="8">
    <source>
        <dbReference type="PROSITE" id="PS51007"/>
    </source>
</evidence>
<evidence type="ECO:0000256" key="1">
    <source>
        <dbReference type="ARBA" id="ARBA00022448"/>
    </source>
</evidence>
<keyword evidence="10" id="KW-1185">Reference proteome</keyword>
<dbReference type="SUPFAM" id="SSF46626">
    <property type="entry name" value="Cytochrome c"/>
    <property type="match status" value="2"/>
</dbReference>
<dbReference type="PANTHER" id="PTHR40942">
    <property type="match status" value="1"/>
</dbReference>
<dbReference type="HOGENOM" id="CLU_052974_0_0_7"/>
<sequence>MSRFVARNFALMTGALALSASMALAGEAAPKKLSYTPADPDHYPYHGVVEKNGKKINIDGAVMQVKAPIKLKKGQLKYGKDATPKEIAGWNVDVRPDGKGLPAGQMTVEQGAEVFANNCAMCHGDFGEGVGKNPVLVGGQGTLTNQALTGGEDGPEKTLGSFAPYITPFFWYIKMAMPLPTPKKLTNDEVYGIIGYLLQLNEIQVDGKDIEDDTVINAAFLKKVHMPNEKGFEYNNLRKPDTHNTRCMKDCRDMKKWKVMHIKIDATESIKPTVEVPRYNCGKPLSIGANGCPAAEMELPKKAGGDDAAASAYKASCAGCHDSGAAGAPVVGNKDDWASRIKEGEKTLYEHAIKGFNGMPPKGGNMSLSDDQVKAIVDYMVKHSK</sequence>
<evidence type="ECO:0000256" key="3">
    <source>
        <dbReference type="ARBA" id="ARBA00022723"/>
    </source>
</evidence>
<protein>
    <submittedName>
        <fullName evidence="9">Cytochrome c class I</fullName>
    </submittedName>
</protein>
<dbReference type="Pfam" id="PF13442">
    <property type="entry name" value="Cytochrome_CBB3"/>
    <property type="match status" value="1"/>
</dbReference>
<evidence type="ECO:0000256" key="5">
    <source>
        <dbReference type="ARBA" id="ARBA00023004"/>
    </source>
</evidence>
<dbReference type="EMBL" id="CP002452">
    <property type="protein sequence ID" value="ADV45632.1"/>
    <property type="molecule type" value="Genomic_DNA"/>
</dbReference>
<keyword evidence="1" id="KW-0813">Transport</keyword>
<dbReference type="GO" id="GO:0005506">
    <property type="term" value="F:iron ion binding"/>
    <property type="evidence" value="ECO:0007669"/>
    <property type="project" value="InterPro"/>
</dbReference>
<name>E6WZX4_NITSE</name>
<dbReference type="eggNOG" id="COG2010">
    <property type="taxonomic scope" value="Bacteria"/>
</dbReference>
<dbReference type="Proteomes" id="UP000008633">
    <property type="component" value="Chromosome"/>
</dbReference>
<reference evidence="9 10" key="1">
    <citation type="journal article" date="2011" name="Stand. Genomic Sci.">
        <title>Complete genome sequence of Nitratifractor salsuginis type strain (E9I37-1).</title>
        <authorList>
            <person name="Anderson I."/>
            <person name="Sikorski J."/>
            <person name="Zeytun A."/>
            <person name="Nolan M."/>
            <person name="Lapidus A."/>
            <person name="Lucas S."/>
            <person name="Hammon N."/>
            <person name="Deshpande S."/>
            <person name="Cheng J.F."/>
            <person name="Tapia R."/>
            <person name="Han C."/>
            <person name="Goodwin L."/>
            <person name="Pitluck S."/>
            <person name="Liolios K."/>
            <person name="Pagani I."/>
            <person name="Ivanova N."/>
            <person name="Huntemann M."/>
            <person name="Mavromatis K."/>
            <person name="Ovchinikova G."/>
            <person name="Pati A."/>
            <person name="Chen A."/>
            <person name="Palaniappan K."/>
            <person name="Land M."/>
            <person name="Hauser L."/>
            <person name="Brambilla E.M."/>
            <person name="Ngatchou-Djao O.D."/>
            <person name="Rohde M."/>
            <person name="Tindall B.J."/>
            <person name="Goker M."/>
            <person name="Detter J.C."/>
            <person name="Woyke T."/>
            <person name="Bristow J."/>
            <person name="Eisen J.A."/>
            <person name="Markowitz V."/>
            <person name="Hugenholtz P."/>
            <person name="Klenk H.P."/>
            <person name="Kyrpides N.C."/>
        </authorList>
    </citation>
    <scope>NUCLEOTIDE SEQUENCE [LARGE SCALE GENOMIC DNA]</scope>
    <source>
        <strain evidence="10">DSM 16511 / JCM 12458 / E9I37-1</strain>
    </source>
</reference>
<evidence type="ECO:0000313" key="10">
    <source>
        <dbReference type="Proteomes" id="UP000008633"/>
    </source>
</evidence>
<gene>
    <name evidence="9" type="ordered locus">Nitsa_0362</name>
</gene>
<dbReference type="eggNOG" id="COG3245">
    <property type="taxonomic scope" value="Bacteria"/>
</dbReference>
<dbReference type="PROSITE" id="PS51007">
    <property type="entry name" value="CYTC"/>
    <property type="match status" value="2"/>
</dbReference>
<evidence type="ECO:0000256" key="6">
    <source>
        <dbReference type="PROSITE-ProRule" id="PRU00433"/>
    </source>
</evidence>
<proteinExistence type="predicted"/>
<organism evidence="9 10">
    <name type="scientific">Nitratifractor salsuginis (strain DSM 16511 / JCM 12458 / E9I37-1)</name>
    <dbReference type="NCBI Taxonomy" id="749222"/>
    <lineage>
        <taxon>Bacteria</taxon>
        <taxon>Pseudomonadati</taxon>
        <taxon>Campylobacterota</taxon>
        <taxon>Epsilonproteobacteria</taxon>
        <taxon>Campylobacterales</taxon>
        <taxon>Sulfurovaceae</taxon>
        <taxon>Nitratifractor</taxon>
    </lineage>
</organism>
<dbReference type="Pfam" id="PF00034">
    <property type="entry name" value="Cytochrom_C"/>
    <property type="match status" value="1"/>
</dbReference>
<feature type="domain" description="Cytochrome c" evidence="8">
    <location>
        <begin position="106"/>
        <end position="201"/>
    </location>
</feature>
<keyword evidence="4" id="KW-0249">Electron transport</keyword>
<dbReference type="GO" id="GO:0009055">
    <property type="term" value="F:electron transfer activity"/>
    <property type="evidence" value="ECO:0007669"/>
    <property type="project" value="InterPro"/>
</dbReference>
<reference evidence="10" key="2">
    <citation type="submission" date="2011-01" db="EMBL/GenBank/DDBJ databases">
        <title>The complete genome of Nitratifractor salsuginis DSM 16511.</title>
        <authorList>
            <consortium name="US DOE Joint Genome Institute (JGI-PGF)"/>
            <person name="Lucas S."/>
            <person name="Copeland A."/>
            <person name="Lapidus A."/>
            <person name="Bruce D."/>
            <person name="Goodwin L."/>
            <person name="Pitluck S."/>
            <person name="Kyrpides N."/>
            <person name="Mavromatis K."/>
            <person name="Ivanova N."/>
            <person name="Mikhailova N."/>
            <person name="Zeytun A."/>
            <person name="Detter J.C."/>
            <person name="Tapia R."/>
            <person name="Han C."/>
            <person name="Land M."/>
            <person name="Hauser L."/>
            <person name="Markowitz V."/>
            <person name="Cheng J.-F."/>
            <person name="Hugenholtz P."/>
            <person name="Woyke T."/>
            <person name="Wu D."/>
            <person name="Tindall B."/>
            <person name="Schuetze A."/>
            <person name="Brambilla E."/>
            <person name="Klenk H.-P."/>
            <person name="Eisen J.A."/>
        </authorList>
    </citation>
    <scope>NUCLEOTIDE SEQUENCE [LARGE SCALE GENOMIC DNA]</scope>
    <source>
        <strain evidence="10">DSM 16511 / JCM 12458 / E9I37-1</strain>
    </source>
</reference>
<dbReference type="InterPro" id="IPR036909">
    <property type="entry name" value="Cyt_c-like_dom_sf"/>
</dbReference>